<evidence type="ECO:0000256" key="2">
    <source>
        <dbReference type="ARBA" id="ARBA00001947"/>
    </source>
</evidence>
<keyword evidence="8" id="KW-0378">Hydrolase</keyword>
<evidence type="ECO:0000256" key="5">
    <source>
        <dbReference type="ARBA" id="ARBA00015611"/>
    </source>
</evidence>
<dbReference type="EC" id="3.4.11.2" evidence="4"/>
<dbReference type="EMBL" id="CP108085">
    <property type="protein sequence ID" value="WUP74291.1"/>
    <property type="molecule type" value="Genomic_DNA"/>
</dbReference>
<comment type="catalytic activity">
    <reaction evidence="1">
        <text>Release of an N-terminal amino acid, Xaa-|-Yaa- from a peptide, amide or arylamide. Xaa is preferably Ala, but may be most amino acids including Pro (slow action). When a terminal hydrophobic residue is followed by a prolyl residue, the two may be released as an intact Xaa-Pro dipeptide.</text>
        <dbReference type="EC" id="3.4.11.2"/>
    </reaction>
</comment>
<evidence type="ECO:0000313" key="16">
    <source>
        <dbReference type="EMBL" id="WUP74291.1"/>
    </source>
</evidence>
<evidence type="ECO:0000256" key="11">
    <source>
        <dbReference type="ARBA" id="ARBA00029811"/>
    </source>
</evidence>
<gene>
    <name evidence="16" type="ORF">OG913_33780</name>
</gene>
<dbReference type="Proteomes" id="UP001432011">
    <property type="component" value="Chromosome"/>
</dbReference>
<evidence type="ECO:0000256" key="3">
    <source>
        <dbReference type="ARBA" id="ARBA00010136"/>
    </source>
</evidence>
<protein>
    <recommendedName>
        <fullName evidence="5">Aminopeptidase N</fullName>
        <ecNumber evidence="4">3.4.11.2</ecNumber>
    </recommendedName>
    <alternativeName>
        <fullName evidence="11">Alanine aminopeptidase</fullName>
    </alternativeName>
    <alternativeName>
        <fullName evidence="12">Lysyl aminopeptidase</fullName>
    </alternativeName>
</protein>
<comment type="cofactor">
    <cofactor evidence="2">
        <name>Zn(2+)</name>
        <dbReference type="ChEBI" id="CHEBI:29105"/>
    </cofactor>
</comment>
<evidence type="ECO:0000256" key="1">
    <source>
        <dbReference type="ARBA" id="ARBA00000098"/>
    </source>
</evidence>
<dbReference type="RefSeq" id="WP_328709156.1">
    <property type="nucleotide sequence ID" value="NZ_CP108085.1"/>
</dbReference>
<dbReference type="Pfam" id="PF17900">
    <property type="entry name" value="Peptidase_M1_N"/>
    <property type="match status" value="1"/>
</dbReference>
<dbReference type="CDD" id="cd09603">
    <property type="entry name" value="M1_APN_like"/>
    <property type="match status" value="1"/>
</dbReference>
<feature type="compositionally biased region" description="Low complexity" evidence="13">
    <location>
        <begin position="11"/>
        <end position="21"/>
    </location>
</feature>
<keyword evidence="17" id="KW-1185">Reference proteome</keyword>
<organism evidence="16 17">
    <name type="scientific">Microbispora hainanensis</name>
    <dbReference type="NCBI Taxonomy" id="568844"/>
    <lineage>
        <taxon>Bacteria</taxon>
        <taxon>Bacillati</taxon>
        <taxon>Actinomycetota</taxon>
        <taxon>Actinomycetes</taxon>
        <taxon>Streptosporangiales</taxon>
        <taxon>Streptosporangiaceae</taxon>
        <taxon>Microbispora</taxon>
    </lineage>
</organism>
<dbReference type="SUPFAM" id="SSF63737">
    <property type="entry name" value="Leukotriene A4 hydrolase N-terminal domain"/>
    <property type="match status" value="1"/>
</dbReference>
<evidence type="ECO:0000256" key="13">
    <source>
        <dbReference type="SAM" id="MobiDB-lite"/>
    </source>
</evidence>
<evidence type="ECO:0000259" key="15">
    <source>
        <dbReference type="Pfam" id="PF17900"/>
    </source>
</evidence>
<dbReference type="InterPro" id="IPR001930">
    <property type="entry name" value="Peptidase_M1"/>
</dbReference>
<feature type="region of interest" description="Disordered" evidence="13">
    <location>
        <begin position="56"/>
        <end position="89"/>
    </location>
</feature>
<dbReference type="SUPFAM" id="SSF55486">
    <property type="entry name" value="Metalloproteases ('zincins'), catalytic domain"/>
    <property type="match status" value="1"/>
</dbReference>
<evidence type="ECO:0000256" key="12">
    <source>
        <dbReference type="ARBA" id="ARBA00031533"/>
    </source>
</evidence>
<reference evidence="16" key="1">
    <citation type="submission" date="2022-10" db="EMBL/GenBank/DDBJ databases">
        <title>The complete genomes of actinobacterial strains from the NBC collection.</title>
        <authorList>
            <person name="Joergensen T.S."/>
            <person name="Alvarez Arevalo M."/>
            <person name="Sterndorff E.B."/>
            <person name="Faurdal D."/>
            <person name="Vuksanovic O."/>
            <person name="Mourched A.-S."/>
            <person name="Charusanti P."/>
            <person name="Shaw S."/>
            <person name="Blin K."/>
            <person name="Weber T."/>
        </authorList>
    </citation>
    <scope>NUCLEOTIDE SEQUENCE</scope>
    <source>
        <strain evidence="16">NBC_00254</strain>
    </source>
</reference>
<name>A0ABZ1SNF1_9ACTN</name>
<dbReference type="InterPro" id="IPR027268">
    <property type="entry name" value="Peptidase_M4/M1_CTD_sf"/>
</dbReference>
<proteinExistence type="inferred from homology"/>
<feature type="domain" description="Peptidase M1 membrane alanine aminopeptidase" evidence="14">
    <location>
        <begin position="354"/>
        <end position="493"/>
    </location>
</feature>
<evidence type="ECO:0000256" key="6">
    <source>
        <dbReference type="ARBA" id="ARBA00022670"/>
    </source>
</evidence>
<dbReference type="InterPro" id="IPR050344">
    <property type="entry name" value="Peptidase_M1_aminopeptidases"/>
</dbReference>
<evidence type="ECO:0000313" key="17">
    <source>
        <dbReference type="Proteomes" id="UP001432011"/>
    </source>
</evidence>
<keyword evidence="10" id="KW-0482">Metalloprotease</keyword>
<sequence length="504" mass="54162">MSSHRLPSRPAPTAAPTTTPARVRAGRSISVLICAVAVGAATACAPSEGAVTPSLAAAAPASPGTGASASTVGAPGIGDPDFPTDGNGGYDVQHYDLRLSYDPASRKLAGSATIEAKAVQDLTSFDLDLHGLTVSRVTVDGGAASFSRSKDELVIEPGGQISNGARFEVTVDYSGVPEPMRDSANLGEYGFISTPDGAFVTCEPNGAKTWFPSNDHPSDKATYDFRITVPAGLTAIANGEMAGTPQTNAGKTTFVWREKHPMASYLATMTTGKFQIRTGTSARGLPVYVAVADNYRGSLDQLYTQTAKITDYWSTVFGPYPFSSTGGVIDDYAAGYALENQTKPIYGGFSPAPTIIAHELAHQWFGDSLTIKRWRDLWLNEGFATYAEWLWAEHTGQYTADSAFRRYYANAADPMWSYPPGTARPDDLFGAAVYNRGAMTLHALRREIGDDKFFPLIRAWTDAHRYGNVTTQEFISMAELISGKNLKSLFDAWLYEPRRPAPIP</sequence>
<evidence type="ECO:0000256" key="7">
    <source>
        <dbReference type="ARBA" id="ARBA00022723"/>
    </source>
</evidence>
<comment type="similarity">
    <text evidence="3">Belongs to the peptidase M1 family.</text>
</comment>
<dbReference type="InterPro" id="IPR042097">
    <property type="entry name" value="Aminopeptidase_N-like_N_sf"/>
</dbReference>
<feature type="region of interest" description="Disordered" evidence="13">
    <location>
        <begin position="1"/>
        <end position="22"/>
    </location>
</feature>
<dbReference type="PANTHER" id="PTHR11533">
    <property type="entry name" value="PROTEASE M1 ZINC METALLOPROTEASE"/>
    <property type="match status" value="1"/>
</dbReference>
<accession>A0ABZ1SNF1</accession>
<dbReference type="Gene3D" id="1.10.390.10">
    <property type="entry name" value="Neutral Protease Domain 2"/>
    <property type="match status" value="1"/>
</dbReference>
<dbReference type="InterPro" id="IPR045357">
    <property type="entry name" value="Aminopeptidase_N-like_N"/>
</dbReference>
<evidence type="ECO:0000259" key="14">
    <source>
        <dbReference type="Pfam" id="PF01433"/>
    </source>
</evidence>
<feature type="compositionally biased region" description="Low complexity" evidence="13">
    <location>
        <begin position="56"/>
        <end position="74"/>
    </location>
</feature>
<keyword evidence="7" id="KW-0479">Metal-binding</keyword>
<evidence type="ECO:0000256" key="4">
    <source>
        <dbReference type="ARBA" id="ARBA00012564"/>
    </source>
</evidence>
<keyword evidence="6" id="KW-0645">Protease</keyword>
<feature type="domain" description="Aminopeptidase N-like N-terminal" evidence="15">
    <location>
        <begin position="93"/>
        <end position="266"/>
    </location>
</feature>
<dbReference type="Pfam" id="PF01433">
    <property type="entry name" value="Peptidase_M1"/>
    <property type="match status" value="1"/>
</dbReference>
<dbReference type="InterPro" id="IPR014782">
    <property type="entry name" value="Peptidase_M1_dom"/>
</dbReference>
<evidence type="ECO:0000256" key="10">
    <source>
        <dbReference type="ARBA" id="ARBA00023049"/>
    </source>
</evidence>
<dbReference type="PANTHER" id="PTHR11533:SF297">
    <property type="entry name" value="AMINOPEPTIDASE N"/>
    <property type="match status" value="1"/>
</dbReference>
<evidence type="ECO:0000256" key="9">
    <source>
        <dbReference type="ARBA" id="ARBA00022833"/>
    </source>
</evidence>
<dbReference type="Gene3D" id="2.60.40.1730">
    <property type="entry name" value="tricorn interacting facor f3 domain"/>
    <property type="match status" value="1"/>
</dbReference>
<keyword evidence="9" id="KW-0862">Zinc</keyword>
<evidence type="ECO:0000256" key="8">
    <source>
        <dbReference type="ARBA" id="ARBA00022801"/>
    </source>
</evidence>
<dbReference type="PRINTS" id="PR00756">
    <property type="entry name" value="ALADIPTASE"/>
</dbReference>